<dbReference type="SUPFAM" id="SSF57850">
    <property type="entry name" value="RING/U-box"/>
    <property type="match status" value="1"/>
</dbReference>
<keyword evidence="7" id="KW-0833">Ubl conjugation pathway</keyword>
<feature type="domain" description="RING-type" evidence="11">
    <location>
        <begin position="89"/>
        <end position="131"/>
    </location>
</feature>
<dbReference type="Proteomes" id="UP001054252">
    <property type="component" value="Unassembled WGS sequence"/>
</dbReference>
<dbReference type="SMART" id="SM00184">
    <property type="entry name" value="RING"/>
    <property type="match status" value="1"/>
</dbReference>
<comment type="caution">
    <text evidence="12">The sequence shown here is derived from an EMBL/GenBank/DDBJ whole genome shotgun (WGS) entry which is preliminary data.</text>
</comment>
<accession>A0AAV5KZ18</accession>
<evidence type="ECO:0000256" key="6">
    <source>
        <dbReference type="ARBA" id="ARBA00022771"/>
    </source>
</evidence>
<keyword evidence="8" id="KW-0862">Zinc</keyword>
<keyword evidence="10" id="KW-1133">Transmembrane helix</keyword>
<name>A0AAV5KZ18_9ROSI</name>
<proteinExistence type="predicted"/>
<dbReference type="PANTHER" id="PTHR46913">
    <property type="entry name" value="RING-H2 FINGER PROTEIN ATL16"/>
    <property type="match status" value="1"/>
</dbReference>
<dbReference type="PROSITE" id="PS50089">
    <property type="entry name" value="ZF_RING_2"/>
    <property type="match status" value="1"/>
</dbReference>
<evidence type="ECO:0000259" key="11">
    <source>
        <dbReference type="PROSITE" id="PS50089"/>
    </source>
</evidence>
<dbReference type="InterPro" id="IPR044600">
    <property type="entry name" value="ATL1/ATL16-like"/>
</dbReference>
<comment type="catalytic activity">
    <reaction evidence="1">
        <text>S-ubiquitinyl-[E2 ubiquitin-conjugating enzyme]-L-cysteine + [acceptor protein]-L-lysine = [E2 ubiquitin-conjugating enzyme]-L-cysteine + N(6)-ubiquitinyl-[acceptor protein]-L-lysine.</text>
        <dbReference type="EC" id="2.3.2.27"/>
    </reaction>
</comment>
<dbReference type="GO" id="GO:0008270">
    <property type="term" value="F:zinc ion binding"/>
    <property type="evidence" value="ECO:0007669"/>
    <property type="project" value="UniProtKB-KW"/>
</dbReference>
<keyword evidence="5" id="KW-0479">Metal-binding</keyword>
<dbReference type="GO" id="GO:0016567">
    <property type="term" value="P:protein ubiquitination"/>
    <property type="evidence" value="ECO:0007669"/>
    <property type="project" value="InterPro"/>
</dbReference>
<keyword evidence="13" id="KW-1185">Reference proteome</keyword>
<evidence type="ECO:0000313" key="13">
    <source>
        <dbReference type="Proteomes" id="UP001054252"/>
    </source>
</evidence>
<dbReference type="GO" id="GO:0061630">
    <property type="term" value="F:ubiquitin protein ligase activity"/>
    <property type="evidence" value="ECO:0007669"/>
    <property type="project" value="UniProtKB-EC"/>
</dbReference>
<sequence>MDGRQRPAFEFTPIIIGLLGIIAGAILVTTYHCIAVGCCHRRRSPTATQNAHNNNQQQQRPTIRSNVNAIIMLRATIFKYNKDCQEGMCAVCLSDFNEDDEIRILPECLHIFHVPCIDAWLISHSNCPLCRANTASLAPPHVAMSLLDARRSATDSEELGLPDSLSND</sequence>
<comment type="pathway">
    <text evidence="2">Protein modification; protein ubiquitination.</text>
</comment>
<organism evidence="12 13">
    <name type="scientific">Rubroshorea leprosula</name>
    <dbReference type="NCBI Taxonomy" id="152421"/>
    <lineage>
        <taxon>Eukaryota</taxon>
        <taxon>Viridiplantae</taxon>
        <taxon>Streptophyta</taxon>
        <taxon>Embryophyta</taxon>
        <taxon>Tracheophyta</taxon>
        <taxon>Spermatophyta</taxon>
        <taxon>Magnoliopsida</taxon>
        <taxon>eudicotyledons</taxon>
        <taxon>Gunneridae</taxon>
        <taxon>Pentapetalae</taxon>
        <taxon>rosids</taxon>
        <taxon>malvids</taxon>
        <taxon>Malvales</taxon>
        <taxon>Dipterocarpaceae</taxon>
        <taxon>Rubroshorea</taxon>
    </lineage>
</organism>
<evidence type="ECO:0000256" key="5">
    <source>
        <dbReference type="ARBA" id="ARBA00022723"/>
    </source>
</evidence>
<dbReference type="EMBL" id="BPVZ01000085">
    <property type="protein sequence ID" value="GKV30015.1"/>
    <property type="molecule type" value="Genomic_DNA"/>
</dbReference>
<keyword evidence="10" id="KW-0812">Transmembrane</keyword>
<evidence type="ECO:0000256" key="1">
    <source>
        <dbReference type="ARBA" id="ARBA00000900"/>
    </source>
</evidence>
<keyword evidence="10" id="KW-0472">Membrane</keyword>
<evidence type="ECO:0000256" key="8">
    <source>
        <dbReference type="ARBA" id="ARBA00022833"/>
    </source>
</evidence>
<evidence type="ECO:0000313" key="12">
    <source>
        <dbReference type="EMBL" id="GKV30015.1"/>
    </source>
</evidence>
<reference evidence="12 13" key="1">
    <citation type="journal article" date="2021" name="Commun. Biol.">
        <title>The genome of Shorea leprosula (Dipterocarpaceae) highlights the ecological relevance of drought in aseasonal tropical rainforests.</title>
        <authorList>
            <person name="Ng K.K.S."/>
            <person name="Kobayashi M.J."/>
            <person name="Fawcett J.A."/>
            <person name="Hatakeyama M."/>
            <person name="Paape T."/>
            <person name="Ng C.H."/>
            <person name="Ang C.C."/>
            <person name="Tnah L.H."/>
            <person name="Lee C.T."/>
            <person name="Nishiyama T."/>
            <person name="Sese J."/>
            <person name="O'Brien M.J."/>
            <person name="Copetti D."/>
            <person name="Mohd Noor M.I."/>
            <person name="Ong R.C."/>
            <person name="Putra M."/>
            <person name="Sireger I.Z."/>
            <person name="Indrioko S."/>
            <person name="Kosugi Y."/>
            <person name="Izuno A."/>
            <person name="Isagi Y."/>
            <person name="Lee S.L."/>
            <person name="Shimizu K.K."/>
        </authorList>
    </citation>
    <scope>NUCLEOTIDE SEQUENCE [LARGE SCALE GENOMIC DNA]</scope>
    <source>
        <strain evidence="12">214</strain>
    </source>
</reference>
<dbReference type="InterPro" id="IPR013083">
    <property type="entry name" value="Znf_RING/FYVE/PHD"/>
</dbReference>
<evidence type="ECO:0000256" key="10">
    <source>
        <dbReference type="SAM" id="Phobius"/>
    </source>
</evidence>
<dbReference type="PANTHER" id="PTHR46913:SF22">
    <property type="entry name" value="RING-TYPE E3 UBIQUITIN TRANSFERASE"/>
    <property type="match status" value="1"/>
</dbReference>
<evidence type="ECO:0000256" key="3">
    <source>
        <dbReference type="ARBA" id="ARBA00012483"/>
    </source>
</evidence>
<evidence type="ECO:0000256" key="4">
    <source>
        <dbReference type="ARBA" id="ARBA00022679"/>
    </source>
</evidence>
<dbReference type="Gene3D" id="3.30.40.10">
    <property type="entry name" value="Zinc/RING finger domain, C3HC4 (zinc finger)"/>
    <property type="match status" value="1"/>
</dbReference>
<gene>
    <name evidence="12" type="ORF">SLEP1_g38882</name>
</gene>
<keyword evidence="4" id="KW-0808">Transferase</keyword>
<keyword evidence="6 9" id="KW-0863">Zinc-finger</keyword>
<evidence type="ECO:0000256" key="7">
    <source>
        <dbReference type="ARBA" id="ARBA00022786"/>
    </source>
</evidence>
<evidence type="ECO:0000256" key="9">
    <source>
        <dbReference type="PROSITE-ProRule" id="PRU00175"/>
    </source>
</evidence>
<dbReference type="InterPro" id="IPR001841">
    <property type="entry name" value="Znf_RING"/>
</dbReference>
<dbReference type="AlphaFoldDB" id="A0AAV5KZ18"/>
<evidence type="ECO:0000256" key="2">
    <source>
        <dbReference type="ARBA" id="ARBA00004906"/>
    </source>
</evidence>
<feature type="transmembrane region" description="Helical" evidence="10">
    <location>
        <begin position="12"/>
        <end position="34"/>
    </location>
</feature>
<dbReference type="EC" id="2.3.2.27" evidence="3"/>
<protein>
    <recommendedName>
        <fullName evidence="3">RING-type E3 ubiquitin transferase</fullName>
        <ecNumber evidence="3">2.3.2.27</ecNumber>
    </recommendedName>
</protein>
<dbReference type="Pfam" id="PF13639">
    <property type="entry name" value="zf-RING_2"/>
    <property type="match status" value="1"/>
</dbReference>